<gene>
    <name evidence="1" type="ORF">DW663_01340</name>
</gene>
<reference evidence="1 2" key="1">
    <citation type="submission" date="2018-08" db="EMBL/GenBank/DDBJ databases">
        <title>A genome reference for cultivated species of the human gut microbiota.</title>
        <authorList>
            <person name="Zou Y."/>
            <person name="Xue W."/>
            <person name="Luo G."/>
        </authorList>
    </citation>
    <scope>NUCLEOTIDE SEQUENCE [LARGE SCALE GENOMIC DNA]</scope>
    <source>
        <strain evidence="1 2">AM25-1</strain>
    </source>
</reference>
<name>A0A414Q2L7_FUSMR</name>
<proteinExistence type="predicted"/>
<evidence type="ECO:0000313" key="2">
    <source>
        <dbReference type="Proteomes" id="UP000284676"/>
    </source>
</evidence>
<dbReference type="RefSeq" id="WP_118233928.1">
    <property type="nucleotide sequence ID" value="NZ_JADYUV010000017.1"/>
</dbReference>
<dbReference type="EMBL" id="QRHL01000001">
    <property type="protein sequence ID" value="RHF75064.1"/>
    <property type="molecule type" value="Genomic_DNA"/>
</dbReference>
<evidence type="ECO:0000313" key="1">
    <source>
        <dbReference type="EMBL" id="RHF75064.1"/>
    </source>
</evidence>
<dbReference type="AlphaFoldDB" id="A0A414Q2L7"/>
<organism evidence="1 2">
    <name type="scientific">Fusobacterium mortiferum</name>
    <dbReference type="NCBI Taxonomy" id="850"/>
    <lineage>
        <taxon>Bacteria</taxon>
        <taxon>Fusobacteriati</taxon>
        <taxon>Fusobacteriota</taxon>
        <taxon>Fusobacteriia</taxon>
        <taxon>Fusobacteriales</taxon>
        <taxon>Fusobacteriaceae</taxon>
        <taxon>Fusobacterium</taxon>
    </lineage>
</organism>
<protein>
    <submittedName>
        <fullName evidence="1">Uncharacterized protein</fullName>
    </submittedName>
</protein>
<comment type="caution">
    <text evidence="1">The sequence shown here is derived from an EMBL/GenBank/DDBJ whole genome shotgun (WGS) entry which is preliminary data.</text>
</comment>
<accession>A0A414Q2L7</accession>
<sequence>MFNSEREMQNTFVSLLKQRKTCGLIFEEVGNRNYFFRTDVVEYKSSLEIIGYELKLSNFKKVIEQSIKTLSLYDKSYIVIPDDKYSFDNFFKTLDKYPEKIKEKIGVILLDREKYKIFKIASKESNREYNNRYLVALIQDLIIRGYHKEGINRCKNYK</sequence>
<dbReference type="Proteomes" id="UP000284676">
    <property type="component" value="Unassembled WGS sequence"/>
</dbReference>